<dbReference type="Gene3D" id="1.20.1270.180">
    <property type="match status" value="1"/>
</dbReference>
<evidence type="ECO:0000259" key="2">
    <source>
        <dbReference type="Pfam" id="PF07007"/>
    </source>
</evidence>
<name>A0ABX0MS93_9BURK</name>
<accession>A0ABX0MS93</accession>
<reference evidence="3 4" key="1">
    <citation type="submission" date="2019-10" db="EMBL/GenBank/DDBJ databases">
        <title>Taxonomy of Antarctic Massilia spp.: description of Massilia rubra sp. nov., Massilia aquatica sp. nov., Massilia mucilaginosa sp. nov., Massilia frigida sp. nov. isolated from streams, lakes and regoliths.</title>
        <authorList>
            <person name="Holochova P."/>
            <person name="Sedlacek I."/>
            <person name="Kralova S."/>
            <person name="Maslanova I."/>
            <person name="Busse H.-J."/>
            <person name="Stankova E."/>
            <person name="Vrbovska V."/>
            <person name="Kovarovic V."/>
            <person name="Bartak M."/>
            <person name="Svec P."/>
            <person name="Pantucek R."/>
        </authorList>
    </citation>
    <scope>NUCLEOTIDE SEQUENCE [LARGE SCALE GENOMIC DNA]</scope>
    <source>
        <strain evidence="3 4">CCM 8694</strain>
    </source>
</reference>
<dbReference type="Pfam" id="PF07007">
    <property type="entry name" value="LprI"/>
    <property type="match status" value="1"/>
</dbReference>
<evidence type="ECO:0000313" key="4">
    <source>
        <dbReference type="Proteomes" id="UP000610594"/>
    </source>
</evidence>
<sequence>MQHFLTLRHGVACIALMLLVAPLLALQAGAATPAPPVDPFDDCEQYSMADKHDCIAKLARSSALALDKAEAKAAAAIARWDGDAKDVKQARARLQASNAMFSAYRLHQCAFSVATVGGGAGNSRDTARLTCLAQKNLQRTQELARETDGLPRK</sequence>
<evidence type="ECO:0000313" key="3">
    <source>
        <dbReference type="EMBL" id="NHZ63373.1"/>
    </source>
</evidence>
<keyword evidence="4" id="KW-1185">Reference proteome</keyword>
<organism evidence="3 4">
    <name type="scientific">Massilia genomosp. 1</name>
    <dbReference type="NCBI Taxonomy" id="2609280"/>
    <lineage>
        <taxon>Bacteria</taxon>
        <taxon>Pseudomonadati</taxon>
        <taxon>Pseudomonadota</taxon>
        <taxon>Betaproteobacteria</taxon>
        <taxon>Burkholderiales</taxon>
        <taxon>Oxalobacteraceae</taxon>
        <taxon>Telluria group</taxon>
        <taxon>Massilia</taxon>
    </lineage>
</organism>
<dbReference type="Proteomes" id="UP000610594">
    <property type="component" value="Unassembled WGS sequence"/>
</dbReference>
<feature type="signal peptide" evidence="1">
    <location>
        <begin position="1"/>
        <end position="30"/>
    </location>
</feature>
<gene>
    <name evidence="3" type="ORF">F1735_13830</name>
</gene>
<dbReference type="InterPro" id="IPR009739">
    <property type="entry name" value="LprI-like_N"/>
</dbReference>
<comment type="caution">
    <text evidence="3">The sequence shown here is derived from an EMBL/GenBank/DDBJ whole genome shotgun (WGS) entry which is preliminary data.</text>
</comment>
<keyword evidence="1" id="KW-0732">Signal</keyword>
<proteinExistence type="predicted"/>
<protein>
    <submittedName>
        <fullName evidence="3">DUF1311 domain-containing protein</fullName>
    </submittedName>
</protein>
<feature type="chain" id="PRO_5046717735" evidence="1">
    <location>
        <begin position="31"/>
        <end position="153"/>
    </location>
</feature>
<dbReference type="EMBL" id="WHJF01000031">
    <property type="protein sequence ID" value="NHZ63373.1"/>
    <property type="molecule type" value="Genomic_DNA"/>
</dbReference>
<evidence type="ECO:0000256" key="1">
    <source>
        <dbReference type="SAM" id="SignalP"/>
    </source>
</evidence>
<dbReference type="RefSeq" id="WP_167237483.1">
    <property type="nucleotide sequence ID" value="NZ_WHJF01000031.1"/>
</dbReference>
<feature type="domain" description="Lysozyme inhibitor LprI-like N-terminal" evidence="2">
    <location>
        <begin position="47"/>
        <end position="143"/>
    </location>
</feature>